<evidence type="ECO:0000313" key="3">
    <source>
        <dbReference type="Proteomes" id="UP000001844"/>
    </source>
</evidence>
<keyword evidence="2" id="KW-0614">Plasmid</keyword>
<keyword evidence="3" id="KW-1185">Reference proteome</keyword>
<keyword evidence="1" id="KW-0175">Coiled coil</keyword>
<proteinExistence type="predicted"/>
<protein>
    <submittedName>
        <fullName evidence="2">Gp157 family protein</fullName>
    </submittedName>
</protein>
<reference evidence="2 3" key="1">
    <citation type="submission" date="2009-10" db="EMBL/GenBank/DDBJ databases">
        <title>Complete genome sequence of Nitrosococcus halophilus Nc4, a salt-adapted, aerobic obligate ammonia-oxidizing sulfur purple bacterium.</title>
        <authorList>
            <consortium name="US DOE Joint Genome Institute"/>
            <person name="Campbell M.A."/>
            <person name="Malfatti S.A."/>
            <person name="Chain P.S.G."/>
            <person name="Heidelberg J.F."/>
            <person name="Ward N.L."/>
            <person name="Ward B.B."/>
            <person name="Klotz M.G."/>
        </authorList>
    </citation>
    <scope>NUCLEOTIDE SEQUENCE [LARGE SCALE GENOMIC DNA]</scope>
    <source>
        <strain evidence="3">Nc4</strain>
        <plasmid evidence="3">Plasmid pNHAL01</plasmid>
    </source>
</reference>
<sequence length="166" mass="18601">MSTLRLYKIANDYLEALEGLAEIDDLPGEVIADTLEGLQGAFEIKARHVAAYIRSIEAEASAIKEARKAMEQRERSMVRHAERLRGYLETQMERTGITRIGDPELLLKIQPSPPKVVIDDEKLVPVEYKEDRVETVVLKSEISKALKAGEQVPGAHLEQGRRLVIA</sequence>
<geneLocation type="plasmid" evidence="2 3">
    <name>pNHAL01</name>
</geneLocation>
<dbReference type="AlphaFoldDB" id="D5C5E2"/>
<dbReference type="InterPro" id="IPR008840">
    <property type="entry name" value="Sipho_Gp157"/>
</dbReference>
<dbReference type="eggNOG" id="ENOG50330BC">
    <property type="taxonomic scope" value="Bacteria"/>
</dbReference>
<evidence type="ECO:0000313" key="2">
    <source>
        <dbReference type="EMBL" id="ADE16996.1"/>
    </source>
</evidence>
<dbReference type="Proteomes" id="UP000001844">
    <property type="component" value="Plasmid pNHAL01"/>
</dbReference>
<dbReference type="RefSeq" id="WP_013028098.1">
    <property type="nucleotide sequence ID" value="NC_013958.1"/>
</dbReference>
<dbReference type="EMBL" id="CP001799">
    <property type="protein sequence ID" value="ADE16996.1"/>
    <property type="molecule type" value="Genomic_DNA"/>
</dbReference>
<name>D5C5E2_NITHN</name>
<dbReference type="HOGENOM" id="CLU_124446_2_0_6"/>
<dbReference type="KEGG" id="nhl:Nhal_3987"/>
<dbReference type="OrthoDB" id="5675912at2"/>
<feature type="coiled-coil region" evidence="1">
    <location>
        <begin position="53"/>
        <end position="83"/>
    </location>
</feature>
<dbReference type="Pfam" id="PF05565">
    <property type="entry name" value="Sipho_Gp157"/>
    <property type="match status" value="1"/>
</dbReference>
<gene>
    <name evidence="2" type="ORF">Nhal_3987</name>
</gene>
<accession>D5C5E2</accession>
<organism evidence="2 3">
    <name type="scientific">Nitrosococcus halophilus (strain Nc4)</name>
    <dbReference type="NCBI Taxonomy" id="472759"/>
    <lineage>
        <taxon>Bacteria</taxon>
        <taxon>Pseudomonadati</taxon>
        <taxon>Pseudomonadota</taxon>
        <taxon>Gammaproteobacteria</taxon>
        <taxon>Chromatiales</taxon>
        <taxon>Chromatiaceae</taxon>
        <taxon>Nitrosococcus</taxon>
    </lineage>
</organism>
<evidence type="ECO:0000256" key="1">
    <source>
        <dbReference type="SAM" id="Coils"/>
    </source>
</evidence>